<keyword evidence="2" id="KW-1185">Reference proteome</keyword>
<evidence type="ECO:0000313" key="2">
    <source>
        <dbReference type="Proteomes" id="UP000652219"/>
    </source>
</evidence>
<evidence type="ECO:0008006" key="3">
    <source>
        <dbReference type="Google" id="ProtNLM"/>
    </source>
</evidence>
<accession>A0A8H6IN85</accession>
<reference evidence="1 2" key="1">
    <citation type="journal article" date="2020" name="Phytopathology">
        <title>Genome Sequence Resources of Colletotrichum truncatum, C. plurivorum, C. musicola, and C. sojae: Four Species Pathogenic to Soybean (Glycine max).</title>
        <authorList>
            <person name="Rogerio F."/>
            <person name="Boufleur T.R."/>
            <person name="Ciampi-Guillardi M."/>
            <person name="Sukno S.A."/>
            <person name="Thon M.R."/>
            <person name="Massola Junior N.S."/>
            <person name="Baroncelli R."/>
        </authorList>
    </citation>
    <scope>NUCLEOTIDE SEQUENCE [LARGE SCALE GENOMIC DNA]</scope>
    <source>
        <strain evidence="1 2">LFN0009</strain>
    </source>
</reference>
<sequence>MEAVGFVSSLLTLVEVSGKVISACYRYHQDLKSAKEDINRIRIEATSIRNVAERLLEIASRTNDIAHPTLRALSGSGGLLDVFLEDLKSLSLSIEPSQEKMKKAFYLLKWPLTKSETETSLVAMSRVKATLQLALAADTA</sequence>
<dbReference type="AlphaFoldDB" id="A0A8H6IN85"/>
<proteinExistence type="predicted"/>
<organism evidence="1 2">
    <name type="scientific">Colletotrichum sojae</name>
    <dbReference type="NCBI Taxonomy" id="2175907"/>
    <lineage>
        <taxon>Eukaryota</taxon>
        <taxon>Fungi</taxon>
        <taxon>Dikarya</taxon>
        <taxon>Ascomycota</taxon>
        <taxon>Pezizomycotina</taxon>
        <taxon>Sordariomycetes</taxon>
        <taxon>Hypocreomycetidae</taxon>
        <taxon>Glomerellales</taxon>
        <taxon>Glomerellaceae</taxon>
        <taxon>Colletotrichum</taxon>
        <taxon>Colletotrichum orchidearum species complex</taxon>
    </lineage>
</organism>
<comment type="caution">
    <text evidence="1">The sequence shown here is derived from an EMBL/GenBank/DDBJ whole genome shotgun (WGS) entry which is preliminary data.</text>
</comment>
<dbReference type="Proteomes" id="UP000652219">
    <property type="component" value="Unassembled WGS sequence"/>
</dbReference>
<evidence type="ECO:0000313" key="1">
    <source>
        <dbReference type="EMBL" id="KAF6785734.1"/>
    </source>
</evidence>
<gene>
    <name evidence="1" type="ORF">CSOJ01_15546</name>
</gene>
<name>A0A8H6IN85_9PEZI</name>
<protein>
    <recommendedName>
        <fullName evidence="3">Fungal N-terminal domain-containing protein</fullName>
    </recommendedName>
</protein>
<dbReference type="EMBL" id="WIGN01000678">
    <property type="protein sequence ID" value="KAF6785734.1"/>
    <property type="molecule type" value="Genomic_DNA"/>
</dbReference>